<name>A0ACC1I647_9FUNG</name>
<dbReference type="EMBL" id="JANBPG010003262">
    <property type="protein sequence ID" value="KAJ1882227.1"/>
    <property type="molecule type" value="Genomic_DNA"/>
</dbReference>
<sequence length="280" mass="30020">MSTTNEHSSGGSGSDEDWNGDRDRDRDGDFAVALGEVLRGYPGLLSRRVEEVARALTQATLAASSVSAQYTSATSSTLQRVRLGVAATTASSAASAASAASALAAASSSVHSSAATAGGDASGESAGQRQQHMASRRRWFTATHVQQMRVAGVEFKKGKFTDAENAAIEAAVVAFSAMHGVGRPEMYRQLFAKVDEPGGRRLRREFWPVLAEALPLRQVQAIYHHVRRRFHPHNYQGAWTAAEDERLRRLVAEHGPAWEAVGGQMGRMGTNCRDRAGLEG</sequence>
<comment type="caution">
    <text evidence="1">The sequence shown here is derived from an EMBL/GenBank/DDBJ whole genome shotgun (WGS) entry which is preliminary data.</text>
</comment>
<protein>
    <submittedName>
        <fullName evidence="1">RNA polymerase I enhancer binding protein</fullName>
    </submittedName>
</protein>
<dbReference type="Proteomes" id="UP001150581">
    <property type="component" value="Unassembled WGS sequence"/>
</dbReference>
<evidence type="ECO:0000313" key="1">
    <source>
        <dbReference type="EMBL" id="KAJ1882227.1"/>
    </source>
</evidence>
<accession>A0ACC1I647</accession>
<gene>
    <name evidence="1" type="primary">REB1_2</name>
    <name evidence="1" type="ORF">LPJ66_011188</name>
</gene>
<organism evidence="1 2">
    <name type="scientific">Kickxella alabastrina</name>
    <dbReference type="NCBI Taxonomy" id="61397"/>
    <lineage>
        <taxon>Eukaryota</taxon>
        <taxon>Fungi</taxon>
        <taxon>Fungi incertae sedis</taxon>
        <taxon>Zoopagomycota</taxon>
        <taxon>Kickxellomycotina</taxon>
        <taxon>Kickxellomycetes</taxon>
        <taxon>Kickxellales</taxon>
        <taxon>Kickxellaceae</taxon>
        <taxon>Kickxella</taxon>
    </lineage>
</organism>
<proteinExistence type="predicted"/>
<keyword evidence="2" id="KW-1185">Reference proteome</keyword>
<reference evidence="1" key="1">
    <citation type="submission" date="2022-07" db="EMBL/GenBank/DDBJ databases">
        <title>Phylogenomic reconstructions and comparative analyses of Kickxellomycotina fungi.</title>
        <authorList>
            <person name="Reynolds N.K."/>
            <person name="Stajich J.E."/>
            <person name="Barry K."/>
            <person name="Grigoriev I.V."/>
            <person name="Crous P."/>
            <person name="Smith M.E."/>
        </authorList>
    </citation>
    <scope>NUCLEOTIDE SEQUENCE</scope>
    <source>
        <strain evidence="1">Benny 63K</strain>
    </source>
</reference>
<evidence type="ECO:0000313" key="2">
    <source>
        <dbReference type="Proteomes" id="UP001150581"/>
    </source>
</evidence>